<keyword evidence="1" id="KW-0732">Signal</keyword>
<feature type="chain" id="PRO_5037387505" evidence="1">
    <location>
        <begin position="25"/>
        <end position="380"/>
    </location>
</feature>
<evidence type="ECO:0000259" key="2">
    <source>
        <dbReference type="PROSITE" id="PS50853"/>
    </source>
</evidence>
<dbReference type="SUPFAM" id="SSF49373">
    <property type="entry name" value="Invasin/intimin cell-adhesion fragments"/>
    <property type="match status" value="1"/>
</dbReference>
<feature type="domain" description="Fibronectin type-III" evidence="2">
    <location>
        <begin position="285"/>
        <end position="380"/>
    </location>
</feature>
<dbReference type="InterPro" id="IPR008964">
    <property type="entry name" value="Invasin/intimin_cell_adhesion"/>
</dbReference>
<dbReference type="Gene3D" id="2.60.40.10">
    <property type="entry name" value="Immunoglobulins"/>
    <property type="match status" value="1"/>
</dbReference>
<dbReference type="PROSITE" id="PS50853">
    <property type="entry name" value="FN3"/>
    <property type="match status" value="1"/>
</dbReference>
<dbReference type="Gene3D" id="3.40.33.10">
    <property type="entry name" value="CAP"/>
    <property type="match status" value="1"/>
</dbReference>
<dbReference type="InterPro" id="IPR036116">
    <property type="entry name" value="FN3_sf"/>
</dbReference>
<keyword evidence="4" id="KW-1185">Reference proteome</keyword>
<dbReference type="InterPro" id="IPR003961">
    <property type="entry name" value="FN3_dom"/>
</dbReference>
<dbReference type="Gene3D" id="2.60.40.1080">
    <property type="match status" value="1"/>
</dbReference>
<dbReference type="SUPFAM" id="SSF55797">
    <property type="entry name" value="PR-1-like"/>
    <property type="match status" value="1"/>
</dbReference>
<dbReference type="AlphaFoldDB" id="A0A923SQ32"/>
<dbReference type="PANTHER" id="PTHR31157:SF1">
    <property type="entry name" value="SCP DOMAIN-CONTAINING PROTEIN"/>
    <property type="match status" value="1"/>
</dbReference>
<gene>
    <name evidence="3" type="ORF">H9L42_05150</name>
</gene>
<proteinExistence type="predicted"/>
<dbReference type="PANTHER" id="PTHR31157">
    <property type="entry name" value="SCP DOMAIN-CONTAINING PROTEIN"/>
    <property type="match status" value="1"/>
</dbReference>
<organism evidence="3 4">
    <name type="scientific">Zhenpiania hominis</name>
    <dbReference type="NCBI Taxonomy" id="2763644"/>
    <lineage>
        <taxon>Bacteria</taxon>
        <taxon>Bacillati</taxon>
        <taxon>Bacillota</taxon>
        <taxon>Clostridia</taxon>
        <taxon>Peptostreptococcales</taxon>
        <taxon>Anaerovoracaceae</taxon>
        <taxon>Zhenpiania</taxon>
    </lineage>
</organism>
<name>A0A923SQ32_9FIRM</name>
<dbReference type="InterPro" id="IPR013783">
    <property type="entry name" value="Ig-like_fold"/>
</dbReference>
<sequence>MKKRILALATVVLMIFTVPLYSFAEDGTPAASYRQDGEQTQTANEFFYVKGTLDYSEASDVLTIVNKERRAAGLPALTMDVELQQAAMQRAAEGALYFDHERPDGTMCYTASYKISGENIAIGQSSAKRVMESWMESSGHRANILNSNYVSIGIGCFRQNGGPRCWVQVFGFQDADVIAAGRGVKQATLTVQALPGRLKAYRDSGTIVVSKGGTTSFPLYVRNPKFGLVSIKLQPRTFNWKSSNARATVNSSGVIKGKKTGTATIRATLPISGQTISRKISVKKAPKKVVLRSVKAGKRTLTVTWKRNSAASGYQVMIARNKKFTKGKKRATISKNRTTSKTFKKLKRKKVYYVKVRAYKKAGGSKLYGSYSKVKRVKVK</sequence>
<dbReference type="InterPro" id="IPR014044">
    <property type="entry name" value="CAP_dom"/>
</dbReference>
<evidence type="ECO:0000313" key="4">
    <source>
        <dbReference type="Proteomes" id="UP000602647"/>
    </source>
</evidence>
<dbReference type="Pfam" id="PF00041">
    <property type="entry name" value="fn3"/>
    <property type="match status" value="1"/>
</dbReference>
<dbReference type="RefSeq" id="WP_187302314.1">
    <property type="nucleotide sequence ID" value="NZ_JACRYT010000003.1"/>
</dbReference>
<dbReference type="EMBL" id="JACRYT010000003">
    <property type="protein sequence ID" value="MBC6679212.1"/>
    <property type="molecule type" value="Genomic_DNA"/>
</dbReference>
<feature type="signal peptide" evidence="1">
    <location>
        <begin position="1"/>
        <end position="24"/>
    </location>
</feature>
<evidence type="ECO:0000256" key="1">
    <source>
        <dbReference type="SAM" id="SignalP"/>
    </source>
</evidence>
<dbReference type="InterPro" id="IPR035940">
    <property type="entry name" value="CAP_sf"/>
</dbReference>
<comment type="caution">
    <text evidence="3">The sequence shown here is derived from an EMBL/GenBank/DDBJ whole genome shotgun (WGS) entry which is preliminary data.</text>
</comment>
<accession>A0A923SQ32</accession>
<dbReference type="Pfam" id="PF00188">
    <property type="entry name" value="CAP"/>
    <property type="match status" value="1"/>
</dbReference>
<dbReference type="SUPFAM" id="SSF49265">
    <property type="entry name" value="Fibronectin type III"/>
    <property type="match status" value="1"/>
</dbReference>
<dbReference type="CDD" id="cd05379">
    <property type="entry name" value="CAP_bacterial"/>
    <property type="match status" value="1"/>
</dbReference>
<evidence type="ECO:0000313" key="3">
    <source>
        <dbReference type="EMBL" id="MBC6679212.1"/>
    </source>
</evidence>
<reference evidence="3" key="1">
    <citation type="submission" date="2020-08" db="EMBL/GenBank/DDBJ databases">
        <title>Genome public.</title>
        <authorList>
            <person name="Liu C."/>
            <person name="Sun Q."/>
        </authorList>
    </citation>
    <scope>NUCLEOTIDE SEQUENCE</scope>
    <source>
        <strain evidence="3">BX12</strain>
    </source>
</reference>
<dbReference type="Proteomes" id="UP000602647">
    <property type="component" value="Unassembled WGS sequence"/>
</dbReference>
<protein>
    <submittedName>
        <fullName evidence="3">CAP domain-containing protein</fullName>
    </submittedName>
</protein>